<protein>
    <submittedName>
        <fullName evidence="1">Uncharacterized protein</fullName>
    </submittedName>
</protein>
<dbReference type="Proteomes" id="UP001148662">
    <property type="component" value="Unassembled WGS sequence"/>
</dbReference>
<accession>A0ACC1T462</accession>
<reference evidence="1" key="1">
    <citation type="submission" date="2022-07" db="EMBL/GenBank/DDBJ databases">
        <title>Genome Sequence of Phlebia brevispora.</title>
        <authorList>
            <person name="Buettner E."/>
        </authorList>
    </citation>
    <scope>NUCLEOTIDE SEQUENCE</scope>
    <source>
        <strain evidence="1">MPL23</strain>
    </source>
</reference>
<gene>
    <name evidence="1" type="ORF">NM688_g3934</name>
</gene>
<organism evidence="1 2">
    <name type="scientific">Phlebia brevispora</name>
    <dbReference type="NCBI Taxonomy" id="194682"/>
    <lineage>
        <taxon>Eukaryota</taxon>
        <taxon>Fungi</taxon>
        <taxon>Dikarya</taxon>
        <taxon>Basidiomycota</taxon>
        <taxon>Agaricomycotina</taxon>
        <taxon>Agaricomycetes</taxon>
        <taxon>Polyporales</taxon>
        <taxon>Meruliaceae</taxon>
        <taxon>Phlebia</taxon>
    </lineage>
</organism>
<keyword evidence="2" id="KW-1185">Reference proteome</keyword>
<sequence>MTSLPKVPQTPRKSTRNGTAIPTTPARRQAIHENGTDRKLDDARAANLTDLGEDVRQFDVATFFSYYLPPIRDGIEVEKLVQYLTKDGTITPDGWEGFSEPKVSTDKEDTCYAPVEKIVNAIVEAAKSLGYEGTTGKCKCDPRKKPKASFRESSCLPDCVLYFPTRGRKGPHWDDIAVTGEFKKDHSNVDRLNDNIEQLVWNLNQTMRNDPCRRFTLGFTIENTVMRIWHCDRSEVVVSKSFDFNKNNDQVVEFFLRTMFAEPVDLGWDPTIQRVRVNKEYRFRITVQLEDGQKRFFETISQLSTEKADALRGRGTRVWKSTEVTRTGRRMNKPPVVLKDTWIDDDRQREGYIIEQIRNVENEEHRVTLQEMLLTVECHGDVLIHDQHDTTRRAPDDASDERFLLEQPRPNAQELKVKADQIRATNGSAYRSPDRRPKAIPSYHKKTHYRIVFKEVGKTLQSEKSLVQVYDSLSQVAHGLHALHASGWVHRDISSTNILIVGDQTKLTDFEYAKKIGDTTVHNVRSGTYFYHAVEIDYHEYMFRPVTSRQGEESTPKDTATRPGGLSAFMAQTELLRNRNSSGQSKATTAKGTEFVYQPAHDVESTWWNGVDFAINREIVSVGGQDPEPRTEQQRDEQERFAAALFHTLSGRDLALRAEGNFMKNAQCLHPSLAICVQELEEIRDELVLTYTKAEKDVATADFFNASQCLYSRAQFAFLTIAKHFATTQNVWVRHIGSTEVIAVKRSRPDDAEDEETDYLKKARHD</sequence>
<dbReference type="EMBL" id="JANHOG010000609">
    <property type="protein sequence ID" value="KAJ3552851.1"/>
    <property type="molecule type" value="Genomic_DNA"/>
</dbReference>
<comment type="caution">
    <text evidence="1">The sequence shown here is derived from an EMBL/GenBank/DDBJ whole genome shotgun (WGS) entry which is preliminary data.</text>
</comment>
<evidence type="ECO:0000313" key="2">
    <source>
        <dbReference type="Proteomes" id="UP001148662"/>
    </source>
</evidence>
<name>A0ACC1T462_9APHY</name>
<evidence type="ECO:0000313" key="1">
    <source>
        <dbReference type="EMBL" id="KAJ3552851.1"/>
    </source>
</evidence>
<proteinExistence type="predicted"/>